<sequence>YTIFVKIDCAR</sequence>
<protein>
    <submittedName>
        <fullName evidence="1">Uncharacterized protein</fullName>
    </submittedName>
</protein>
<accession>A0A815XM44</accession>
<comment type="caution">
    <text evidence="1">The sequence shown here is derived from an EMBL/GenBank/DDBJ whole genome shotgun (WGS) entry which is preliminary data.</text>
</comment>
<dbReference type="Proteomes" id="UP000663852">
    <property type="component" value="Unassembled WGS sequence"/>
</dbReference>
<gene>
    <name evidence="1" type="ORF">EDS130_LOCUS46476</name>
</gene>
<dbReference type="EMBL" id="CAJNOJ010002339">
    <property type="protein sequence ID" value="CAF1559132.1"/>
    <property type="molecule type" value="Genomic_DNA"/>
</dbReference>
<evidence type="ECO:0000313" key="2">
    <source>
        <dbReference type="Proteomes" id="UP000663852"/>
    </source>
</evidence>
<organism evidence="1 2">
    <name type="scientific">Adineta ricciae</name>
    <name type="common">Rotifer</name>
    <dbReference type="NCBI Taxonomy" id="249248"/>
    <lineage>
        <taxon>Eukaryota</taxon>
        <taxon>Metazoa</taxon>
        <taxon>Spiralia</taxon>
        <taxon>Gnathifera</taxon>
        <taxon>Rotifera</taxon>
        <taxon>Eurotatoria</taxon>
        <taxon>Bdelloidea</taxon>
        <taxon>Adinetida</taxon>
        <taxon>Adinetidae</taxon>
        <taxon>Adineta</taxon>
    </lineage>
</organism>
<feature type="non-terminal residue" evidence="1">
    <location>
        <position position="1"/>
    </location>
</feature>
<proteinExistence type="predicted"/>
<reference evidence="1" key="1">
    <citation type="submission" date="2021-02" db="EMBL/GenBank/DDBJ databases">
        <authorList>
            <person name="Nowell W R."/>
        </authorList>
    </citation>
    <scope>NUCLEOTIDE SEQUENCE</scope>
</reference>
<evidence type="ECO:0000313" key="1">
    <source>
        <dbReference type="EMBL" id="CAF1559132.1"/>
    </source>
</evidence>
<name>A0A815XM44_ADIRI</name>